<protein>
    <submittedName>
        <fullName evidence="2">Uncharacterized protein</fullName>
    </submittedName>
</protein>
<gene>
    <name evidence="2" type="ORF">LNINA_LOCUS11876</name>
</gene>
<dbReference type="AlphaFoldDB" id="A0AAV1JVF5"/>
<comment type="caution">
    <text evidence="2">The sequence shown here is derived from an EMBL/GenBank/DDBJ whole genome shotgun (WGS) entry which is preliminary data.</text>
</comment>
<sequence length="202" mass="22676">MGCSNRRLFTVSTQFLCLRNKNMSSIDKQGTEASLQSKRNVGNSEVTHIASRKDSQLNATSPVRQQDCCSLPEERRWYKIPYSFEVHKANLSNSLFSQNLSENTSYTRKVQKSRRSPIASPDSARMAPCASVYEKKKKKKLREVRCSGDKLVFLDVCKGGSKLCVTRPERPSSSVSRYFLPKLAFLPSEGISTPISDSEGHT</sequence>
<evidence type="ECO:0000313" key="3">
    <source>
        <dbReference type="Proteomes" id="UP001497472"/>
    </source>
</evidence>
<dbReference type="Proteomes" id="UP001497472">
    <property type="component" value="Unassembled WGS sequence"/>
</dbReference>
<keyword evidence="3" id="KW-1185">Reference proteome</keyword>
<dbReference type="EMBL" id="CAVLEF010000163">
    <property type="protein sequence ID" value="CAK1552847.1"/>
    <property type="molecule type" value="Genomic_DNA"/>
</dbReference>
<name>A0AAV1JVF5_9NEOP</name>
<feature type="region of interest" description="Disordered" evidence="1">
    <location>
        <begin position="28"/>
        <end position="59"/>
    </location>
</feature>
<evidence type="ECO:0000313" key="2">
    <source>
        <dbReference type="EMBL" id="CAK1552847.1"/>
    </source>
</evidence>
<reference evidence="2 3" key="1">
    <citation type="submission" date="2023-11" db="EMBL/GenBank/DDBJ databases">
        <authorList>
            <person name="Okamura Y."/>
        </authorList>
    </citation>
    <scope>NUCLEOTIDE SEQUENCE [LARGE SCALE GENOMIC DNA]</scope>
</reference>
<feature type="compositionally biased region" description="Polar residues" evidence="1">
    <location>
        <begin position="28"/>
        <end position="46"/>
    </location>
</feature>
<accession>A0AAV1JVF5</accession>
<organism evidence="2 3">
    <name type="scientific">Leptosia nina</name>
    <dbReference type="NCBI Taxonomy" id="320188"/>
    <lineage>
        <taxon>Eukaryota</taxon>
        <taxon>Metazoa</taxon>
        <taxon>Ecdysozoa</taxon>
        <taxon>Arthropoda</taxon>
        <taxon>Hexapoda</taxon>
        <taxon>Insecta</taxon>
        <taxon>Pterygota</taxon>
        <taxon>Neoptera</taxon>
        <taxon>Endopterygota</taxon>
        <taxon>Lepidoptera</taxon>
        <taxon>Glossata</taxon>
        <taxon>Ditrysia</taxon>
        <taxon>Papilionoidea</taxon>
        <taxon>Pieridae</taxon>
        <taxon>Pierinae</taxon>
        <taxon>Leptosia</taxon>
    </lineage>
</organism>
<proteinExistence type="predicted"/>
<evidence type="ECO:0000256" key="1">
    <source>
        <dbReference type="SAM" id="MobiDB-lite"/>
    </source>
</evidence>